<dbReference type="GO" id="GO:0005737">
    <property type="term" value="C:cytoplasm"/>
    <property type="evidence" value="ECO:0007669"/>
    <property type="project" value="TreeGrafter"/>
</dbReference>
<organism evidence="6 7">
    <name type="scientific">Arsenicibacter rosenii</name>
    <dbReference type="NCBI Taxonomy" id="1750698"/>
    <lineage>
        <taxon>Bacteria</taxon>
        <taxon>Pseudomonadati</taxon>
        <taxon>Bacteroidota</taxon>
        <taxon>Cytophagia</taxon>
        <taxon>Cytophagales</taxon>
        <taxon>Spirosomataceae</taxon>
        <taxon>Arsenicibacter</taxon>
    </lineage>
</organism>
<feature type="signal peptide" evidence="4">
    <location>
        <begin position="1"/>
        <end position="23"/>
    </location>
</feature>
<dbReference type="GO" id="GO:0016020">
    <property type="term" value="C:membrane"/>
    <property type="evidence" value="ECO:0007669"/>
    <property type="project" value="TreeGrafter"/>
</dbReference>
<dbReference type="CDD" id="cd15482">
    <property type="entry name" value="Sialidase_non-viral"/>
    <property type="match status" value="1"/>
</dbReference>
<evidence type="ECO:0000313" key="7">
    <source>
        <dbReference type="Proteomes" id="UP000181790"/>
    </source>
</evidence>
<dbReference type="OrthoDB" id="7294637at2"/>
<dbReference type="GO" id="GO:0004308">
    <property type="term" value="F:exo-alpha-sialidase activity"/>
    <property type="evidence" value="ECO:0007669"/>
    <property type="project" value="UniProtKB-EC"/>
</dbReference>
<keyword evidence="4" id="KW-0732">Signal</keyword>
<dbReference type="GO" id="GO:0006689">
    <property type="term" value="P:ganglioside catabolic process"/>
    <property type="evidence" value="ECO:0007669"/>
    <property type="project" value="TreeGrafter"/>
</dbReference>
<feature type="chain" id="PRO_5010222537" description="exo-alpha-sialidase" evidence="4">
    <location>
        <begin position="24"/>
        <end position="397"/>
    </location>
</feature>
<protein>
    <recommendedName>
        <fullName evidence="3">exo-alpha-sialidase</fullName>
        <ecNumber evidence="3">3.2.1.18</ecNumber>
    </recommendedName>
</protein>
<dbReference type="Gene3D" id="2.120.10.10">
    <property type="match status" value="1"/>
</dbReference>
<comment type="caution">
    <text evidence="6">The sequence shown here is derived from an EMBL/GenBank/DDBJ whole genome shotgun (WGS) entry which is preliminary data.</text>
</comment>
<evidence type="ECO:0000259" key="5">
    <source>
        <dbReference type="Pfam" id="PF13088"/>
    </source>
</evidence>
<dbReference type="AlphaFoldDB" id="A0A1S2VBM2"/>
<dbReference type="InterPro" id="IPR036278">
    <property type="entry name" value="Sialidase_sf"/>
</dbReference>
<keyword evidence="7" id="KW-1185">Reference proteome</keyword>
<dbReference type="EC" id="3.2.1.18" evidence="3"/>
<name>A0A1S2VBM2_9BACT</name>
<evidence type="ECO:0000256" key="2">
    <source>
        <dbReference type="ARBA" id="ARBA00009348"/>
    </source>
</evidence>
<evidence type="ECO:0000256" key="1">
    <source>
        <dbReference type="ARBA" id="ARBA00000427"/>
    </source>
</evidence>
<evidence type="ECO:0000256" key="4">
    <source>
        <dbReference type="SAM" id="SignalP"/>
    </source>
</evidence>
<proteinExistence type="inferred from homology"/>
<accession>A0A1S2VBM2</accession>
<dbReference type="EMBL" id="MORL01000029">
    <property type="protein sequence ID" value="OIN56079.1"/>
    <property type="molecule type" value="Genomic_DNA"/>
</dbReference>
<evidence type="ECO:0000256" key="3">
    <source>
        <dbReference type="ARBA" id="ARBA00012733"/>
    </source>
</evidence>
<dbReference type="Pfam" id="PF13088">
    <property type="entry name" value="BNR_2"/>
    <property type="match status" value="1"/>
</dbReference>
<gene>
    <name evidence="6" type="ORF">BLX24_26850</name>
</gene>
<comment type="catalytic activity">
    <reaction evidence="1">
        <text>Hydrolysis of alpha-(2-&gt;3)-, alpha-(2-&gt;6)-, alpha-(2-&gt;8)- glycosidic linkages of terminal sialic acid residues in oligosaccharides, glycoproteins, glycolipids, colominic acid and synthetic substrates.</text>
        <dbReference type="EC" id="3.2.1.18"/>
    </reaction>
</comment>
<dbReference type="InterPro" id="IPR026856">
    <property type="entry name" value="Sialidase_fam"/>
</dbReference>
<dbReference type="PANTHER" id="PTHR10628:SF30">
    <property type="entry name" value="EXO-ALPHA-SIALIDASE"/>
    <property type="match status" value="1"/>
</dbReference>
<dbReference type="PANTHER" id="PTHR10628">
    <property type="entry name" value="SIALIDASE"/>
    <property type="match status" value="1"/>
</dbReference>
<dbReference type="RefSeq" id="WP_071506319.1">
    <property type="nucleotide sequence ID" value="NZ_MORL01000029.1"/>
</dbReference>
<dbReference type="SUPFAM" id="SSF50939">
    <property type="entry name" value="Sialidases"/>
    <property type="match status" value="1"/>
</dbReference>
<dbReference type="GO" id="GO:0009313">
    <property type="term" value="P:oligosaccharide catabolic process"/>
    <property type="evidence" value="ECO:0007669"/>
    <property type="project" value="TreeGrafter"/>
</dbReference>
<dbReference type="Proteomes" id="UP000181790">
    <property type="component" value="Unassembled WGS sequence"/>
</dbReference>
<feature type="domain" description="Sialidase" evidence="5">
    <location>
        <begin position="65"/>
        <end position="380"/>
    </location>
</feature>
<dbReference type="InterPro" id="IPR011040">
    <property type="entry name" value="Sialidase"/>
</dbReference>
<reference evidence="6 7" key="1">
    <citation type="submission" date="2016-10" db="EMBL/GenBank/DDBJ databases">
        <title>Arsenicibacter rosenii gen. nov., sp. nov., an efficient arsenic-methylating bacterium isolated from an arsenic-contaminated paddy soil.</title>
        <authorList>
            <person name="Huang K."/>
        </authorList>
    </citation>
    <scope>NUCLEOTIDE SEQUENCE [LARGE SCALE GENOMIC DNA]</scope>
    <source>
        <strain evidence="6 7">SM-1</strain>
    </source>
</reference>
<evidence type="ECO:0000313" key="6">
    <source>
        <dbReference type="EMBL" id="OIN56079.1"/>
    </source>
</evidence>
<sequence>MFPHLLLSACLLLGCRQSQPVAAAPAYVPPVVTETVLPDEVTVFGNGNDGYLCYRIPAIVKAPGGTLLAFAEGRKTDCGDFGNVDIVLRTSRDQGKTWSPLSVAVDYGPNQAGNPAPVFDLTDPRYPDGRLFLVYNTGVASEGDVRNGKAIREVWFVTSTDLGKTWSAPVNITTQVNRPNKPGVNPAYTFKEDWRSYANTPGHALQLSQGRYRGRLFVAANHSAGPPQGQFRDYSAHGFYSDDHGKTWTLSPTVSYPGSNESTAAETRDGGILMNMRNQSGDVKSRLLAYSPTAGERWNDVIVSTDLPDPVCQGAMINHKTPAGQPVLLFVNPNSQTKREKLTIRVSQDDGRSWSQGKELYSGSSAYSDLVIQEDGKIGVLYERDNYQVITYVSFTL</sequence>
<comment type="similarity">
    <text evidence="2">Belongs to the glycosyl hydrolase 33 family.</text>
</comment>